<reference evidence="4 5" key="1">
    <citation type="journal article" date="2018" name="Sci. Rep.">
        <title>Comparative analysis of the Pocillopora damicornis genome highlights role of immune system in coral evolution.</title>
        <authorList>
            <person name="Cunning R."/>
            <person name="Bay R.A."/>
            <person name="Gillette P."/>
            <person name="Baker A.C."/>
            <person name="Traylor-Knowles N."/>
        </authorList>
    </citation>
    <scope>NUCLEOTIDE SEQUENCE [LARGE SCALE GENOMIC DNA]</scope>
    <source>
        <strain evidence="4">RSMAS</strain>
        <tissue evidence="4">Whole animal</tissue>
    </source>
</reference>
<dbReference type="STRING" id="46731.A0A3M6U6G5"/>
<evidence type="ECO:0000256" key="2">
    <source>
        <dbReference type="SAM" id="MobiDB-lite"/>
    </source>
</evidence>
<keyword evidence="5" id="KW-1185">Reference proteome</keyword>
<proteinExistence type="predicted"/>
<dbReference type="Gene3D" id="2.10.25.10">
    <property type="entry name" value="Laminin"/>
    <property type="match status" value="1"/>
</dbReference>
<evidence type="ECO:0008006" key="6">
    <source>
        <dbReference type="Google" id="ProtNLM"/>
    </source>
</evidence>
<dbReference type="OrthoDB" id="5983618at2759"/>
<dbReference type="InterPro" id="IPR002049">
    <property type="entry name" value="LE_dom"/>
</dbReference>
<feature type="coiled-coil region" evidence="1">
    <location>
        <begin position="750"/>
        <end position="808"/>
    </location>
</feature>
<accession>A0A3M6U6G5</accession>
<evidence type="ECO:0000313" key="4">
    <source>
        <dbReference type="EMBL" id="RMX49201.1"/>
    </source>
</evidence>
<feature type="compositionally biased region" description="Polar residues" evidence="2">
    <location>
        <begin position="345"/>
        <end position="360"/>
    </location>
</feature>
<feature type="region of interest" description="Disordered" evidence="2">
    <location>
        <begin position="332"/>
        <end position="360"/>
    </location>
</feature>
<evidence type="ECO:0000256" key="3">
    <source>
        <dbReference type="SAM" id="SignalP"/>
    </source>
</evidence>
<keyword evidence="1" id="KW-0175">Coiled coil</keyword>
<evidence type="ECO:0000256" key="1">
    <source>
        <dbReference type="SAM" id="Coils"/>
    </source>
</evidence>
<dbReference type="EMBL" id="RCHS01002157">
    <property type="protein sequence ID" value="RMX49201.1"/>
    <property type="molecule type" value="Genomic_DNA"/>
</dbReference>
<gene>
    <name evidence="4" type="ORF">pdam_00005839</name>
</gene>
<evidence type="ECO:0000313" key="5">
    <source>
        <dbReference type="Proteomes" id="UP000275408"/>
    </source>
</evidence>
<feature type="non-terminal residue" evidence="4">
    <location>
        <position position="1"/>
    </location>
</feature>
<feature type="coiled-coil region" evidence="1">
    <location>
        <begin position="134"/>
        <end position="161"/>
    </location>
</feature>
<keyword evidence="3" id="KW-0732">Signal</keyword>
<dbReference type="CDD" id="cd00055">
    <property type="entry name" value="EGF_Lam"/>
    <property type="match status" value="1"/>
</dbReference>
<dbReference type="AlphaFoldDB" id="A0A3M6U6G5"/>
<dbReference type="SUPFAM" id="SSF58100">
    <property type="entry name" value="Bacterial hemolysins"/>
    <property type="match status" value="1"/>
</dbReference>
<comment type="caution">
    <text evidence="4">The sequence shown here is derived from an EMBL/GenBank/DDBJ whole genome shotgun (WGS) entry which is preliminary data.</text>
</comment>
<name>A0A3M6U6G5_POCDA</name>
<dbReference type="Proteomes" id="UP000275408">
    <property type="component" value="Unassembled WGS sequence"/>
</dbReference>
<feature type="chain" id="PRO_5018287523" description="Laminin EGF-like domain-containing protein" evidence="3">
    <location>
        <begin position="24"/>
        <end position="815"/>
    </location>
</feature>
<organism evidence="4 5">
    <name type="scientific">Pocillopora damicornis</name>
    <name type="common">Cauliflower coral</name>
    <name type="synonym">Millepora damicornis</name>
    <dbReference type="NCBI Taxonomy" id="46731"/>
    <lineage>
        <taxon>Eukaryota</taxon>
        <taxon>Metazoa</taxon>
        <taxon>Cnidaria</taxon>
        <taxon>Anthozoa</taxon>
        <taxon>Hexacorallia</taxon>
        <taxon>Scleractinia</taxon>
        <taxon>Astrocoeniina</taxon>
        <taxon>Pocilloporidae</taxon>
        <taxon>Pocillopora</taxon>
    </lineage>
</organism>
<sequence length="815" mass="89518">FPSFLACMLSFSACNCTANQTLANTTCDPVSGQCKCDVSEAGGRYGGRQCDTCARRTVGSPPKCYPCTEDCYLNWENTISRETDRVNELYSNVTELLESFGSMSVDSINSTLQKLKKNVTYAEEIFSSGGKEDLQKKQQQINRIQNSISSLQRQLNESKSLIEDAQTYISKVINFNGSVPIIPADPMMYSSSPEVCLSGGGAIVIVDWKCIEAMATIYRLRAMEANESGHANYSSIQSSYSMIQQANSTAYHAAMQIRDSLEKLNLVTFVRKKVESDLGDTFQTLYRNNSMRLEEISKINEIFQALVKEAEIIGEQANGNLTMAVENANRSKDLAGQRKRKAQSALDNATNAHSDTLQASGDANNALKTAMGFKENATMVLQQTQDAINNVSAGINTIARVNNMTKEATKIANEVRAMNMPVSLQQIQNLTDEILNTNVSQAMVNQTLKAAQNGLEQAREVEALSQRAINVAQETLNQVQGIEKAMNSSEHIRQQVMSLQQETDGMVADINNITQTVEHRFSASYSSGESLLTKINKTLDDIEKGLNCFDTAKTDAQNASHTAEMAFNISKQAKETFDNSTASLPPVASLVNSSYEAASGNLSEVQQAHQDSEQLLTDVTEAEGMYIRRYFQLCGATIVKSVKMVGMEIPLMPLMPYLTTAARAHAPADNLPSINSLRLVCFPVTVYLCELHRGPRGTEQEQEGRCRSVTVSTTQILQPPTFDNSTASLPPVASLVNSSYEAASGNFSEVQEAHQDSEQLLKDVTDAEELLTQYIAQRDEHERLGRELQELDREADELLGQFSVAAEKYSQCAGA</sequence>
<protein>
    <recommendedName>
        <fullName evidence="6">Laminin EGF-like domain-containing protein</fullName>
    </recommendedName>
</protein>
<feature type="signal peptide" evidence="3">
    <location>
        <begin position="1"/>
        <end position="23"/>
    </location>
</feature>